<feature type="transmembrane region" description="Helical" evidence="6">
    <location>
        <begin position="247"/>
        <end position="265"/>
    </location>
</feature>
<dbReference type="Pfam" id="PF07690">
    <property type="entry name" value="MFS_1"/>
    <property type="match status" value="1"/>
</dbReference>
<reference evidence="8" key="1">
    <citation type="submission" date="2023-06" db="EMBL/GenBank/DDBJ databases">
        <title>Genome-scale phylogeny and comparative genomics of the fungal order Sordariales.</title>
        <authorList>
            <consortium name="Lawrence Berkeley National Laboratory"/>
            <person name="Hensen N."/>
            <person name="Bonometti L."/>
            <person name="Westerberg I."/>
            <person name="Brannstrom I.O."/>
            <person name="Guillou S."/>
            <person name="Cros-Aarteil S."/>
            <person name="Calhoun S."/>
            <person name="Haridas S."/>
            <person name="Kuo A."/>
            <person name="Mondo S."/>
            <person name="Pangilinan J."/>
            <person name="Riley R."/>
            <person name="Labutti K."/>
            <person name="Andreopoulos B."/>
            <person name="Lipzen A."/>
            <person name="Chen C."/>
            <person name="Yanf M."/>
            <person name="Daum C."/>
            <person name="Ng V."/>
            <person name="Clum A."/>
            <person name="Steindorff A."/>
            <person name="Ohm R."/>
            <person name="Martin F."/>
            <person name="Silar P."/>
            <person name="Natvig D."/>
            <person name="Lalanne C."/>
            <person name="Gautier V."/>
            <person name="Ament-Velasquez S.L."/>
            <person name="Kruys A."/>
            <person name="Hutchinson M.I."/>
            <person name="Powell A.J."/>
            <person name="Barry K."/>
            <person name="Miller A.N."/>
            <person name="Grigoriev I.V."/>
            <person name="Debuchy R."/>
            <person name="Gladieux P."/>
            <person name="Thoren M.H."/>
            <person name="Johannesson H."/>
        </authorList>
    </citation>
    <scope>NUCLEOTIDE SEQUENCE</scope>
    <source>
        <strain evidence="8">8032-3</strain>
    </source>
</reference>
<feature type="transmembrane region" description="Helical" evidence="6">
    <location>
        <begin position="277"/>
        <end position="295"/>
    </location>
</feature>
<name>A0AAJ0C6T8_9PEZI</name>
<feature type="transmembrane region" description="Helical" evidence="6">
    <location>
        <begin position="76"/>
        <end position="95"/>
    </location>
</feature>
<feature type="transmembrane region" description="Helical" evidence="6">
    <location>
        <begin position="107"/>
        <end position="126"/>
    </location>
</feature>
<proteinExistence type="predicted"/>
<keyword evidence="4 6" id="KW-0472">Membrane</keyword>
<evidence type="ECO:0000256" key="6">
    <source>
        <dbReference type="SAM" id="Phobius"/>
    </source>
</evidence>
<dbReference type="PANTHER" id="PTHR23501:SF33">
    <property type="entry name" value="MAJOR FACILITATOR SUPERFAMILY (MFS) PROFILE DOMAIN-CONTAINING PROTEIN"/>
    <property type="match status" value="1"/>
</dbReference>
<evidence type="ECO:0000313" key="9">
    <source>
        <dbReference type="Proteomes" id="UP001244011"/>
    </source>
</evidence>
<keyword evidence="9" id="KW-1185">Reference proteome</keyword>
<dbReference type="GO" id="GO:0000329">
    <property type="term" value="C:fungal-type vacuole membrane"/>
    <property type="evidence" value="ECO:0007669"/>
    <property type="project" value="TreeGrafter"/>
</dbReference>
<feature type="transmembrane region" description="Helical" evidence="6">
    <location>
        <begin position="40"/>
        <end position="64"/>
    </location>
</feature>
<evidence type="ECO:0000313" key="8">
    <source>
        <dbReference type="EMBL" id="KAK1770043.1"/>
    </source>
</evidence>
<protein>
    <submittedName>
        <fullName evidence="8">Major facilitator superfamily domain-containing protein</fullName>
    </submittedName>
</protein>
<feature type="transmembrane region" description="Helical" evidence="6">
    <location>
        <begin position="195"/>
        <end position="215"/>
    </location>
</feature>
<dbReference type="GO" id="GO:0015174">
    <property type="term" value="F:basic amino acid transmembrane transporter activity"/>
    <property type="evidence" value="ECO:0007669"/>
    <property type="project" value="TreeGrafter"/>
</dbReference>
<dbReference type="InterPro" id="IPR036259">
    <property type="entry name" value="MFS_trans_sf"/>
</dbReference>
<evidence type="ECO:0000256" key="5">
    <source>
        <dbReference type="SAM" id="MobiDB-lite"/>
    </source>
</evidence>
<dbReference type="PANTHER" id="PTHR23501">
    <property type="entry name" value="MAJOR FACILITATOR SUPERFAMILY"/>
    <property type="match status" value="1"/>
</dbReference>
<evidence type="ECO:0000256" key="4">
    <source>
        <dbReference type="ARBA" id="ARBA00023136"/>
    </source>
</evidence>
<keyword evidence="2 6" id="KW-0812">Transmembrane</keyword>
<evidence type="ECO:0000256" key="3">
    <source>
        <dbReference type="ARBA" id="ARBA00022989"/>
    </source>
</evidence>
<evidence type="ECO:0000259" key="7">
    <source>
        <dbReference type="PROSITE" id="PS50850"/>
    </source>
</evidence>
<feature type="transmembrane region" description="Helical" evidence="6">
    <location>
        <begin position="453"/>
        <end position="474"/>
    </location>
</feature>
<feature type="transmembrane region" description="Helical" evidence="6">
    <location>
        <begin position="379"/>
        <end position="403"/>
    </location>
</feature>
<organism evidence="8 9">
    <name type="scientific">Phialemonium atrogriseum</name>
    <dbReference type="NCBI Taxonomy" id="1093897"/>
    <lineage>
        <taxon>Eukaryota</taxon>
        <taxon>Fungi</taxon>
        <taxon>Dikarya</taxon>
        <taxon>Ascomycota</taxon>
        <taxon>Pezizomycotina</taxon>
        <taxon>Sordariomycetes</taxon>
        <taxon>Sordariomycetidae</taxon>
        <taxon>Cephalothecales</taxon>
        <taxon>Cephalothecaceae</taxon>
        <taxon>Phialemonium</taxon>
    </lineage>
</organism>
<dbReference type="EMBL" id="MU839001">
    <property type="protein sequence ID" value="KAK1770043.1"/>
    <property type="molecule type" value="Genomic_DNA"/>
</dbReference>
<keyword evidence="3 6" id="KW-1133">Transmembrane helix</keyword>
<dbReference type="AlphaFoldDB" id="A0AAJ0C6T8"/>
<feature type="transmembrane region" description="Helical" evidence="6">
    <location>
        <begin position="132"/>
        <end position="157"/>
    </location>
</feature>
<evidence type="ECO:0000256" key="2">
    <source>
        <dbReference type="ARBA" id="ARBA00022692"/>
    </source>
</evidence>
<dbReference type="InterPro" id="IPR011701">
    <property type="entry name" value="MFS"/>
</dbReference>
<feature type="domain" description="Major facilitator superfamily (MFS) profile" evidence="7">
    <location>
        <begin position="42"/>
        <end position="552"/>
    </location>
</feature>
<dbReference type="InterPro" id="IPR020846">
    <property type="entry name" value="MFS_dom"/>
</dbReference>
<feature type="transmembrane region" description="Helical" evidence="6">
    <location>
        <begin position="415"/>
        <end position="441"/>
    </location>
</feature>
<comment type="caution">
    <text evidence="8">The sequence shown here is derived from an EMBL/GenBank/DDBJ whole genome shotgun (WGS) entry which is preliminary data.</text>
</comment>
<dbReference type="Proteomes" id="UP001244011">
    <property type="component" value="Unassembled WGS sequence"/>
</dbReference>
<dbReference type="SUPFAM" id="SSF103473">
    <property type="entry name" value="MFS general substrate transporter"/>
    <property type="match status" value="2"/>
</dbReference>
<sequence length="554" mass="59002">MAPRLYSVEEEANLPPDETSPLLHSSGDGQDLQPKKRSPWTAISVILVGVLVANIDMTLLLATYPQISSSFGALTHGSWLLTAYMLSMCAAQPLYGKLSGIFGRKAMLIVSYTLYATGSAVCGLGQRMGQVILGRVIAGTGGAGMVCLVSIIITDLVPLRQVAEYRSYMNVIQTFGRSIGAPIGGLITERFGWRATFGTLCPITILGIGLVAWKLQDQPPEVALLGSTPTPQNHKGRYWALLRRIDTIGSLLLAFSIAAALMVFTIGSEKLPWTSPIMVAIVATAVAGAVAFYIWETHYACEPIFPPSLLAHRAVWTSYIMLLLQNAAQSAATLSVPLFFQVTQGMNSAEAGMFLLPSVVGNTLGALGTGNYIKRTGRYKLPGVAAGIFGVLGYGLMIARWDAGPDFNLFWDDCYLAFAGLATGMAHSAAFVILTAGIAALEGDGQGDSENTAIASSGIYLSGNIGGVVGLCMSSTMLRSILRRELSLSLDEATMRRAMEDVTFVQGLERGSKLRTIIVAAYVDGFRGTFWGAAVYSALTTFVSLFVNEHSLTG</sequence>
<dbReference type="GeneID" id="85315357"/>
<gene>
    <name evidence="8" type="ORF">QBC33DRAFT_603043</name>
</gene>
<dbReference type="RefSeq" id="XP_060286256.1">
    <property type="nucleotide sequence ID" value="XM_060432170.1"/>
</dbReference>
<feature type="region of interest" description="Disordered" evidence="5">
    <location>
        <begin position="1"/>
        <end position="35"/>
    </location>
</feature>
<accession>A0AAJ0C6T8</accession>
<comment type="subcellular location">
    <subcellularLocation>
        <location evidence="1">Membrane</location>
        <topology evidence="1">Multi-pass membrane protein</topology>
    </subcellularLocation>
</comment>
<dbReference type="Gene3D" id="1.20.1250.20">
    <property type="entry name" value="MFS general substrate transporter like domains"/>
    <property type="match status" value="2"/>
</dbReference>
<dbReference type="PROSITE" id="PS50850">
    <property type="entry name" value="MFS"/>
    <property type="match status" value="1"/>
</dbReference>
<evidence type="ECO:0000256" key="1">
    <source>
        <dbReference type="ARBA" id="ARBA00004141"/>
    </source>
</evidence>